<evidence type="ECO:0000259" key="8">
    <source>
        <dbReference type="PROSITE" id="PS51981"/>
    </source>
</evidence>
<dbReference type="GO" id="GO:0008270">
    <property type="term" value="F:zinc ion binding"/>
    <property type="evidence" value="ECO:0007669"/>
    <property type="project" value="UniProtKB-KW"/>
</dbReference>
<keyword evidence="7" id="KW-0175">Coiled coil</keyword>
<evidence type="ECO:0000313" key="9">
    <source>
        <dbReference type="EMBL" id="GIQ82514.1"/>
    </source>
</evidence>
<dbReference type="OrthoDB" id="2423195at2759"/>
<dbReference type="Pfam" id="PF20173">
    <property type="entry name" value="ZnF_RZ-type"/>
    <property type="match status" value="1"/>
</dbReference>
<dbReference type="GO" id="GO:0002376">
    <property type="term" value="P:immune system process"/>
    <property type="evidence" value="ECO:0007669"/>
    <property type="project" value="UniProtKB-KW"/>
</dbReference>
<evidence type="ECO:0000256" key="6">
    <source>
        <dbReference type="ARBA" id="ARBA00022859"/>
    </source>
</evidence>
<keyword evidence="10" id="KW-1185">Reference proteome</keyword>
<keyword evidence="4" id="KW-0863">Zinc-finger</keyword>
<feature type="domain" description="RZ-type" evidence="8">
    <location>
        <begin position="123"/>
        <end position="192"/>
    </location>
</feature>
<comment type="subcellular location">
    <subcellularLocation>
        <location evidence="1">Cytoplasm</location>
    </subcellularLocation>
</comment>
<dbReference type="InterPro" id="IPR046439">
    <property type="entry name" value="ZF_RZ_dom"/>
</dbReference>
<feature type="coiled-coil region" evidence="7">
    <location>
        <begin position="241"/>
        <end position="278"/>
    </location>
</feature>
<dbReference type="AlphaFoldDB" id="A0A9K3GFZ0"/>
<evidence type="ECO:0000313" key="10">
    <source>
        <dbReference type="Proteomes" id="UP000265618"/>
    </source>
</evidence>
<accession>A0A9K3GFZ0</accession>
<evidence type="ECO:0000256" key="4">
    <source>
        <dbReference type="ARBA" id="ARBA00022771"/>
    </source>
</evidence>
<evidence type="ECO:0000256" key="5">
    <source>
        <dbReference type="ARBA" id="ARBA00022833"/>
    </source>
</evidence>
<comment type="caution">
    <text evidence="9">The sequence shown here is derived from an EMBL/GenBank/DDBJ whole genome shotgun (WGS) entry which is preliminary data.</text>
</comment>
<organism evidence="9 10">
    <name type="scientific">Kipferlia bialata</name>
    <dbReference type="NCBI Taxonomy" id="797122"/>
    <lineage>
        <taxon>Eukaryota</taxon>
        <taxon>Metamonada</taxon>
        <taxon>Carpediemonas-like organisms</taxon>
        <taxon>Kipferlia</taxon>
    </lineage>
</organism>
<reference evidence="9 10" key="1">
    <citation type="journal article" date="2018" name="PLoS ONE">
        <title>The draft genome of Kipferlia bialata reveals reductive genome evolution in fornicate parasites.</title>
        <authorList>
            <person name="Tanifuji G."/>
            <person name="Takabayashi S."/>
            <person name="Kume K."/>
            <person name="Takagi M."/>
            <person name="Nakayama T."/>
            <person name="Kamikawa R."/>
            <person name="Inagaki Y."/>
            <person name="Hashimoto T."/>
        </authorList>
    </citation>
    <scope>NUCLEOTIDE SEQUENCE [LARGE SCALE GENOMIC DNA]</scope>
    <source>
        <strain evidence="9">NY0173</strain>
    </source>
</reference>
<gene>
    <name evidence="9" type="ORF">KIPB_003668</name>
</gene>
<keyword evidence="3" id="KW-0479">Metal-binding</keyword>
<sequence>MWLQGQIGLVSGDPLLQDIAENPDFPLYTIPSCGHVFMVEELDQAIRVREEDIKASGEMNVLVTCPGPDCRTVLNLGNAPRYQRVIKEVVGRNNEIKRAIREMRKREREATVTTVEDGEVTVLTQREKQEINKAMGGVAGHYYKHECGFIYFIGDCGGATEQANCPECGLTLGGRGHALTEGNAVTADMDGSTESAWPGGDQVKVRGRLSLEYSVDRILYLPQVQETVTEAQRVQRRAEVQRQAVLRRQEAEREREEVQKAKREAKLRQSTLDALRRQERHQMQGLAGVGDAAGECLTREEYQAVMRRQYTVTPLRPEQSISAVFSRFLAFHRGKGINVDARTLDHPRFHTLLTRMEARMEGKRERDGEIDGMQRLTPVWSEVAEADLPSVLASGGATVEYRTLASDSAQGLQFSTVHPQRHGKGARRRGAPVVLMYYADMSQALPVKHKGKGKGKGSTVVMFRDQSAVALRYVFRLG</sequence>
<evidence type="ECO:0000256" key="2">
    <source>
        <dbReference type="ARBA" id="ARBA00022490"/>
    </source>
</evidence>
<dbReference type="PROSITE" id="PS51981">
    <property type="entry name" value="ZF_RZ"/>
    <property type="match status" value="1"/>
</dbReference>
<dbReference type="GO" id="GO:0005737">
    <property type="term" value="C:cytoplasm"/>
    <property type="evidence" value="ECO:0007669"/>
    <property type="project" value="UniProtKB-SubCell"/>
</dbReference>
<evidence type="ECO:0000256" key="7">
    <source>
        <dbReference type="SAM" id="Coils"/>
    </source>
</evidence>
<dbReference type="Proteomes" id="UP000265618">
    <property type="component" value="Unassembled WGS sequence"/>
</dbReference>
<keyword evidence="5" id="KW-0862">Zinc</keyword>
<evidence type="ECO:0000256" key="1">
    <source>
        <dbReference type="ARBA" id="ARBA00004496"/>
    </source>
</evidence>
<evidence type="ECO:0000256" key="3">
    <source>
        <dbReference type="ARBA" id="ARBA00022723"/>
    </source>
</evidence>
<proteinExistence type="predicted"/>
<dbReference type="EMBL" id="BDIP01000721">
    <property type="protein sequence ID" value="GIQ82514.1"/>
    <property type="molecule type" value="Genomic_DNA"/>
</dbReference>
<keyword evidence="2" id="KW-0963">Cytoplasm</keyword>
<name>A0A9K3GFZ0_9EUKA</name>
<keyword evidence="6" id="KW-0391">Immunity</keyword>
<protein>
    <recommendedName>
        <fullName evidence="8">RZ-type domain-containing protein</fullName>
    </recommendedName>
</protein>